<name>A0A0J6S0F2_9HYPH</name>
<evidence type="ECO:0000313" key="3">
    <source>
        <dbReference type="EMBL" id="KMO27022.1"/>
    </source>
</evidence>
<dbReference type="Pfam" id="PF07756">
    <property type="entry name" value="DUF1612"/>
    <property type="match status" value="1"/>
</dbReference>
<feature type="compositionally biased region" description="Basic and acidic residues" evidence="1">
    <location>
        <begin position="123"/>
        <end position="139"/>
    </location>
</feature>
<dbReference type="Proteomes" id="UP000035955">
    <property type="component" value="Unassembled WGS sequence"/>
</dbReference>
<evidence type="ECO:0000256" key="1">
    <source>
        <dbReference type="SAM" id="MobiDB-lite"/>
    </source>
</evidence>
<dbReference type="PATRIC" id="fig|298794.3.peg.5739"/>
<evidence type="ECO:0000313" key="4">
    <source>
        <dbReference type="Proteomes" id="UP000035955"/>
    </source>
</evidence>
<feature type="non-terminal residue" evidence="3">
    <location>
        <position position="301"/>
    </location>
</feature>
<dbReference type="RefSeq" id="WP_048448646.1">
    <property type="nucleotide sequence ID" value="NZ_LABY01000439.1"/>
</dbReference>
<gene>
    <name evidence="3" type="ORF">VQ02_33800</name>
</gene>
<dbReference type="AlphaFoldDB" id="A0A0J6S0F2"/>
<keyword evidence="4" id="KW-1185">Reference proteome</keyword>
<proteinExistence type="predicted"/>
<dbReference type="OrthoDB" id="7989940at2"/>
<reference evidence="3 4" key="1">
    <citation type="submission" date="2015-03" db="EMBL/GenBank/DDBJ databases">
        <title>Genome sequencing of Methylobacterium variabile DSM 16961.</title>
        <authorList>
            <person name="Chaudhry V."/>
            <person name="Patil P.B."/>
        </authorList>
    </citation>
    <scope>NUCLEOTIDE SEQUENCE [LARGE SCALE GENOMIC DNA]</scope>
    <source>
        <strain evidence="3 4">DSM 16961</strain>
    </source>
</reference>
<accession>A0A0J6S0F2</accession>
<feature type="domain" description="DUF1612" evidence="2">
    <location>
        <begin position="176"/>
        <end position="287"/>
    </location>
</feature>
<evidence type="ECO:0000259" key="2">
    <source>
        <dbReference type="Pfam" id="PF07756"/>
    </source>
</evidence>
<dbReference type="InterPro" id="IPR011670">
    <property type="entry name" value="DUF1612"/>
</dbReference>
<organism evidence="3 4">
    <name type="scientific">Methylobacterium variabile</name>
    <dbReference type="NCBI Taxonomy" id="298794"/>
    <lineage>
        <taxon>Bacteria</taxon>
        <taxon>Pseudomonadati</taxon>
        <taxon>Pseudomonadota</taxon>
        <taxon>Alphaproteobacteria</taxon>
        <taxon>Hyphomicrobiales</taxon>
        <taxon>Methylobacteriaceae</taxon>
        <taxon>Methylobacterium</taxon>
    </lineage>
</organism>
<sequence>MVYDLTPVELPVAWRGLAAPMEAASDALVRLDERLARAEPVLADGARARAHLFDAQAALHLEGQLVALEDLVLHEAAMDVRRPTLALGRAVAVLADRRRLAAAAPDWAFSAAGWTLLLGARPDARGAPEDGDGEDHTEPPDEAALDLAAIDRLLARTRRTLAEHGAGGPVAPGGTLGSWRQVLDRTRDLPAVLAAAVALDAWLVLDPAPRQGHLGPLAAAALLRARAKATAHLPTLALGLRESRARWSRALPPPERLAGLLGAIEAAARSGGRDLDRLTLAREVMLRACAGKRRTSRARVR</sequence>
<comment type="caution">
    <text evidence="3">The sequence shown here is derived from an EMBL/GenBank/DDBJ whole genome shotgun (WGS) entry which is preliminary data.</text>
</comment>
<feature type="region of interest" description="Disordered" evidence="1">
    <location>
        <begin position="123"/>
        <end position="142"/>
    </location>
</feature>
<dbReference type="EMBL" id="LABY01000439">
    <property type="protein sequence ID" value="KMO27022.1"/>
    <property type="molecule type" value="Genomic_DNA"/>
</dbReference>
<protein>
    <recommendedName>
        <fullName evidence="2">DUF1612 domain-containing protein</fullName>
    </recommendedName>
</protein>